<dbReference type="EMBL" id="JAZBJZ010000005">
    <property type="protein sequence ID" value="MEE3715545.1"/>
    <property type="molecule type" value="Genomic_DNA"/>
</dbReference>
<evidence type="ECO:0000313" key="3">
    <source>
        <dbReference type="Proteomes" id="UP001333818"/>
    </source>
</evidence>
<evidence type="ECO:0000256" key="1">
    <source>
        <dbReference type="SAM" id="MobiDB-lite"/>
    </source>
</evidence>
<organism evidence="2 3">
    <name type="scientific">Tumidithrix elongata BACA0141</name>
    <dbReference type="NCBI Taxonomy" id="2716417"/>
    <lineage>
        <taxon>Bacteria</taxon>
        <taxon>Bacillati</taxon>
        <taxon>Cyanobacteriota</taxon>
        <taxon>Cyanophyceae</taxon>
        <taxon>Pseudanabaenales</taxon>
        <taxon>Pseudanabaenaceae</taxon>
        <taxon>Tumidithrix</taxon>
        <taxon>Tumidithrix elongata</taxon>
    </lineage>
</organism>
<feature type="compositionally biased region" description="Polar residues" evidence="1">
    <location>
        <begin position="113"/>
        <end position="158"/>
    </location>
</feature>
<dbReference type="AlphaFoldDB" id="A0AAW9PX65"/>
<proteinExistence type="predicted"/>
<accession>A0AAW9PX65</accession>
<feature type="region of interest" description="Disordered" evidence="1">
    <location>
        <begin position="113"/>
        <end position="165"/>
    </location>
</feature>
<dbReference type="Proteomes" id="UP001333818">
    <property type="component" value="Unassembled WGS sequence"/>
</dbReference>
<name>A0AAW9PX65_9CYAN</name>
<protein>
    <recommendedName>
        <fullName evidence="4">DRBM domain-containing protein</fullName>
    </recommendedName>
</protein>
<evidence type="ECO:0000313" key="2">
    <source>
        <dbReference type="EMBL" id="MEE3715545.1"/>
    </source>
</evidence>
<gene>
    <name evidence="2" type="ORF">V2H45_02160</name>
</gene>
<keyword evidence="3" id="KW-1185">Reference proteome</keyword>
<dbReference type="RefSeq" id="WP_330481969.1">
    <property type="nucleotide sequence ID" value="NZ_JAZBJZ010000005.1"/>
</dbReference>
<comment type="caution">
    <text evidence="2">The sequence shown here is derived from an EMBL/GenBank/DDBJ whole genome shotgun (WGS) entry which is preliminary data.</text>
</comment>
<reference evidence="2" key="1">
    <citation type="submission" date="2024-01" db="EMBL/GenBank/DDBJ databases">
        <title>Bank of Algae and Cyanobacteria of the Azores (BACA) strain genomes.</title>
        <authorList>
            <person name="Luz R."/>
            <person name="Cordeiro R."/>
            <person name="Fonseca A."/>
            <person name="Goncalves V."/>
        </authorList>
    </citation>
    <scope>NUCLEOTIDE SEQUENCE</scope>
    <source>
        <strain evidence="2">BACA0141</strain>
    </source>
</reference>
<evidence type="ECO:0008006" key="4">
    <source>
        <dbReference type="Google" id="ProtNLM"/>
    </source>
</evidence>
<sequence length="239" mass="26628">MFAQFRTQYPQGSIKTKMLPKVDGLHVFRATILHGEITLGTATAADTDIEVAEDRAIKRALMIAGITFDGNYGMKATLIGQSTNINALPSSSINSEFVSFAGNQQAVNTLATNHANSSPQPNYPSEFQSYQNNHQDTTYPDNDSYPSSYQPNYPNSEPTYEEPKPTKTAAIPEFTAEPVDLSDAISKIDVEMERLSWTKNQGRDYLLQTFNKRSRQQLTAAEMMQFLSHLKSLPTLPQH</sequence>